<reference evidence="2" key="2">
    <citation type="submission" date="2021-09" db="EMBL/GenBank/DDBJ databases">
        <authorList>
            <person name="Jia N."/>
            <person name="Wang J."/>
            <person name="Shi W."/>
            <person name="Du L."/>
            <person name="Sun Y."/>
            <person name="Zhan W."/>
            <person name="Jiang J."/>
            <person name="Wang Q."/>
            <person name="Zhang B."/>
            <person name="Ji P."/>
            <person name="Sakyi L.B."/>
            <person name="Cui X."/>
            <person name="Yuan T."/>
            <person name="Jiang B."/>
            <person name="Yang W."/>
            <person name="Lam T.T.-Y."/>
            <person name="Chang Q."/>
            <person name="Ding S."/>
            <person name="Wang X."/>
            <person name="Zhu J."/>
            <person name="Ruan X."/>
            <person name="Zhao L."/>
            <person name="Wei J."/>
            <person name="Que T."/>
            <person name="Du C."/>
            <person name="Cheng J."/>
            <person name="Dai P."/>
            <person name="Han X."/>
            <person name="Huang E."/>
            <person name="Gao Y."/>
            <person name="Liu J."/>
            <person name="Shao H."/>
            <person name="Ye R."/>
            <person name="Li L."/>
            <person name="Wei W."/>
            <person name="Wang X."/>
            <person name="Wang C."/>
            <person name="Huo Q."/>
            <person name="Li W."/>
            <person name="Guo W."/>
            <person name="Chen H."/>
            <person name="Chen S."/>
            <person name="Zhou L."/>
            <person name="Zhou L."/>
            <person name="Ni X."/>
            <person name="Tian J."/>
            <person name="Zhou Y."/>
            <person name="Sheng Y."/>
            <person name="Liu T."/>
            <person name="Pan Y."/>
            <person name="Xia L."/>
            <person name="Li J."/>
            <person name="Zhao F."/>
            <person name="Cao W."/>
        </authorList>
    </citation>
    <scope>NUCLEOTIDE SEQUENCE</scope>
    <source>
        <strain evidence="2">Rmic-2018</strain>
        <tissue evidence="2">Larvae</tissue>
    </source>
</reference>
<feature type="compositionally biased region" description="Polar residues" evidence="1">
    <location>
        <begin position="26"/>
        <end position="41"/>
    </location>
</feature>
<organism evidence="2 3">
    <name type="scientific">Rhipicephalus microplus</name>
    <name type="common">Cattle tick</name>
    <name type="synonym">Boophilus microplus</name>
    <dbReference type="NCBI Taxonomy" id="6941"/>
    <lineage>
        <taxon>Eukaryota</taxon>
        <taxon>Metazoa</taxon>
        <taxon>Ecdysozoa</taxon>
        <taxon>Arthropoda</taxon>
        <taxon>Chelicerata</taxon>
        <taxon>Arachnida</taxon>
        <taxon>Acari</taxon>
        <taxon>Parasitiformes</taxon>
        <taxon>Ixodida</taxon>
        <taxon>Ixodoidea</taxon>
        <taxon>Ixodidae</taxon>
        <taxon>Rhipicephalinae</taxon>
        <taxon>Rhipicephalus</taxon>
        <taxon>Boophilus</taxon>
    </lineage>
</organism>
<accession>A0A9J6CZ13</accession>
<evidence type="ECO:0000313" key="3">
    <source>
        <dbReference type="Proteomes" id="UP000821866"/>
    </source>
</evidence>
<evidence type="ECO:0000256" key="1">
    <source>
        <dbReference type="SAM" id="MobiDB-lite"/>
    </source>
</evidence>
<feature type="region of interest" description="Disordered" evidence="1">
    <location>
        <begin position="1"/>
        <end position="41"/>
    </location>
</feature>
<keyword evidence="3" id="KW-1185">Reference proteome</keyword>
<dbReference type="AlphaFoldDB" id="A0A9J6CZ13"/>
<feature type="compositionally biased region" description="Basic and acidic residues" evidence="1">
    <location>
        <begin position="11"/>
        <end position="25"/>
    </location>
</feature>
<feature type="region of interest" description="Disordered" evidence="1">
    <location>
        <begin position="146"/>
        <end position="165"/>
    </location>
</feature>
<sequence length="238" mass="26330">MASVSGSVAAEEEHLLPSRSTDHTMDTQTGQDADTQASNEHNAYPWITVTKRLNKCRQLQPHTVPIQQLPSMPSEPALRQSWPKTRLPKVPLLPAVDYKLAVHPHGVSNLSKRFLTPVNRRKQPRSATPTRKAQYHLPATDGRAVRPGVQPGEGAIRGISTGPSEETRRCGVVSLASRDLKAGTRNGQCITMTSKVVPKGKHKRSRDPELLRWKYPHKDVKASYRRVNSSSGYSPCVP</sequence>
<dbReference type="Proteomes" id="UP000821866">
    <property type="component" value="Unassembled WGS sequence"/>
</dbReference>
<dbReference type="EMBL" id="JABSTU010004504">
    <property type="protein sequence ID" value="KAH7958110.1"/>
    <property type="molecule type" value="Genomic_DNA"/>
</dbReference>
<comment type="caution">
    <text evidence="2">The sequence shown here is derived from an EMBL/GenBank/DDBJ whole genome shotgun (WGS) entry which is preliminary data.</text>
</comment>
<reference evidence="2" key="1">
    <citation type="journal article" date="2020" name="Cell">
        <title>Large-Scale Comparative Analyses of Tick Genomes Elucidate Their Genetic Diversity and Vector Capacities.</title>
        <authorList>
            <consortium name="Tick Genome and Microbiome Consortium (TIGMIC)"/>
            <person name="Jia N."/>
            <person name="Wang J."/>
            <person name="Shi W."/>
            <person name="Du L."/>
            <person name="Sun Y."/>
            <person name="Zhan W."/>
            <person name="Jiang J.F."/>
            <person name="Wang Q."/>
            <person name="Zhang B."/>
            <person name="Ji P."/>
            <person name="Bell-Sakyi L."/>
            <person name="Cui X.M."/>
            <person name="Yuan T.T."/>
            <person name="Jiang B.G."/>
            <person name="Yang W.F."/>
            <person name="Lam T.T."/>
            <person name="Chang Q.C."/>
            <person name="Ding S.J."/>
            <person name="Wang X.J."/>
            <person name="Zhu J.G."/>
            <person name="Ruan X.D."/>
            <person name="Zhao L."/>
            <person name="Wei J.T."/>
            <person name="Ye R.Z."/>
            <person name="Que T.C."/>
            <person name="Du C.H."/>
            <person name="Zhou Y.H."/>
            <person name="Cheng J.X."/>
            <person name="Dai P.F."/>
            <person name="Guo W.B."/>
            <person name="Han X.H."/>
            <person name="Huang E.J."/>
            <person name="Li L.F."/>
            <person name="Wei W."/>
            <person name="Gao Y.C."/>
            <person name="Liu J.Z."/>
            <person name="Shao H.Z."/>
            <person name="Wang X."/>
            <person name="Wang C.C."/>
            <person name="Yang T.C."/>
            <person name="Huo Q.B."/>
            <person name="Li W."/>
            <person name="Chen H.Y."/>
            <person name="Chen S.E."/>
            <person name="Zhou L.G."/>
            <person name="Ni X.B."/>
            <person name="Tian J.H."/>
            <person name="Sheng Y."/>
            <person name="Liu T."/>
            <person name="Pan Y.S."/>
            <person name="Xia L.Y."/>
            <person name="Li J."/>
            <person name="Zhao F."/>
            <person name="Cao W.C."/>
        </authorList>
    </citation>
    <scope>NUCLEOTIDE SEQUENCE</scope>
    <source>
        <strain evidence="2">Rmic-2018</strain>
    </source>
</reference>
<proteinExistence type="predicted"/>
<evidence type="ECO:0000313" key="2">
    <source>
        <dbReference type="EMBL" id="KAH7958110.1"/>
    </source>
</evidence>
<gene>
    <name evidence="2" type="ORF">HPB51_027906</name>
</gene>
<protein>
    <submittedName>
        <fullName evidence="2">Uncharacterized protein</fullName>
    </submittedName>
</protein>
<name>A0A9J6CZ13_RHIMP</name>